<evidence type="ECO:0000313" key="1">
    <source>
        <dbReference type="EMBL" id="TCL76903.1"/>
    </source>
</evidence>
<accession>A0A4R1SBH5</accession>
<proteinExistence type="predicted"/>
<sequence>MVPAALSILFPVPFILIYRPVPGRGRVLLPVCDVLEAGYAILPGKPCLAVSGMVLGPARIFFILVRIKAILVRDASILQGIPRSL</sequence>
<reference evidence="1 2" key="1">
    <citation type="submission" date="2019-03" db="EMBL/GenBank/DDBJ databases">
        <title>Genomic Encyclopedia of Type Strains, Phase IV (KMG-IV): sequencing the most valuable type-strain genomes for metagenomic binning, comparative biology and taxonomic classification.</title>
        <authorList>
            <person name="Goeker M."/>
        </authorList>
    </citation>
    <scope>NUCLEOTIDE SEQUENCE [LARGE SCALE GENOMIC DNA]</scope>
    <source>
        <strain evidence="1 2">LX-B</strain>
    </source>
</reference>
<gene>
    <name evidence="1" type="ORF">EDC14_1001188</name>
</gene>
<dbReference type="AlphaFoldDB" id="A0A4R1SBH5"/>
<keyword evidence="2" id="KW-1185">Reference proteome</keyword>
<comment type="caution">
    <text evidence="1">The sequence shown here is derived from an EMBL/GenBank/DDBJ whole genome shotgun (WGS) entry which is preliminary data.</text>
</comment>
<organism evidence="1 2">
    <name type="scientific">Hydrogenispora ethanolica</name>
    <dbReference type="NCBI Taxonomy" id="1082276"/>
    <lineage>
        <taxon>Bacteria</taxon>
        <taxon>Bacillati</taxon>
        <taxon>Bacillota</taxon>
        <taxon>Hydrogenispora</taxon>
    </lineage>
</organism>
<dbReference type="EMBL" id="SLUN01000001">
    <property type="protein sequence ID" value="TCL76903.1"/>
    <property type="molecule type" value="Genomic_DNA"/>
</dbReference>
<dbReference type="Proteomes" id="UP000295008">
    <property type="component" value="Unassembled WGS sequence"/>
</dbReference>
<evidence type="ECO:0000313" key="2">
    <source>
        <dbReference type="Proteomes" id="UP000295008"/>
    </source>
</evidence>
<name>A0A4R1SBH5_HYDET</name>
<protein>
    <submittedName>
        <fullName evidence="1">Uncharacterized protein</fullName>
    </submittedName>
</protein>